<dbReference type="GO" id="GO:0005829">
    <property type="term" value="C:cytosol"/>
    <property type="evidence" value="ECO:0007669"/>
    <property type="project" value="TreeGrafter"/>
</dbReference>
<evidence type="ECO:0000313" key="10">
    <source>
        <dbReference type="Proteomes" id="UP000294980"/>
    </source>
</evidence>
<feature type="domain" description="Erythronate-4-phosphate dehydrogenase dimerisation" evidence="8">
    <location>
        <begin position="306"/>
        <end position="375"/>
    </location>
</feature>
<dbReference type="InterPro" id="IPR006139">
    <property type="entry name" value="D-isomer_2_OHA_DH_cat_dom"/>
</dbReference>
<dbReference type="Pfam" id="PF00389">
    <property type="entry name" value="2-Hacid_dh"/>
    <property type="match status" value="1"/>
</dbReference>
<feature type="binding site" evidence="5">
    <location>
        <position position="175"/>
    </location>
    <ligand>
        <name>NAD(+)</name>
        <dbReference type="ChEBI" id="CHEBI:57540"/>
    </ligand>
</feature>
<dbReference type="GO" id="GO:0033711">
    <property type="term" value="F:4-phosphoerythronate dehydrogenase activity"/>
    <property type="evidence" value="ECO:0007669"/>
    <property type="project" value="UniProtKB-EC"/>
</dbReference>
<evidence type="ECO:0000256" key="4">
    <source>
        <dbReference type="ARBA" id="ARBA00023096"/>
    </source>
</evidence>
<feature type="binding site" evidence="5">
    <location>
        <position position="232"/>
    </location>
    <ligand>
        <name>NAD(+)</name>
        <dbReference type="ChEBI" id="CHEBI:57540"/>
    </ligand>
</feature>
<name>A0A4R2KVI4_9GAMM</name>
<dbReference type="InterPro" id="IPR050223">
    <property type="entry name" value="D-isomer_2-hydroxyacid_DH"/>
</dbReference>
<feature type="active site" evidence="5">
    <location>
        <position position="208"/>
    </location>
</feature>
<keyword evidence="1 5" id="KW-0963">Cytoplasm</keyword>
<proteinExistence type="inferred from homology"/>
<feature type="binding site" evidence="5">
    <location>
        <position position="148"/>
    </location>
    <ligand>
        <name>NAD(+)</name>
        <dbReference type="ChEBI" id="CHEBI:57540"/>
    </ligand>
</feature>
<gene>
    <name evidence="5" type="primary">pdxB</name>
    <name evidence="9" type="ORF">EV688_102290</name>
</gene>
<dbReference type="GO" id="GO:0016618">
    <property type="term" value="F:hydroxypyruvate reductase [NAD(P)H] activity"/>
    <property type="evidence" value="ECO:0007669"/>
    <property type="project" value="TreeGrafter"/>
</dbReference>
<organism evidence="9 10">
    <name type="scientific">Chromatocurvus halotolerans</name>
    <dbReference type="NCBI Taxonomy" id="1132028"/>
    <lineage>
        <taxon>Bacteria</taxon>
        <taxon>Pseudomonadati</taxon>
        <taxon>Pseudomonadota</taxon>
        <taxon>Gammaproteobacteria</taxon>
        <taxon>Cellvibrionales</taxon>
        <taxon>Halieaceae</taxon>
        <taxon>Chromatocurvus</taxon>
    </lineage>
</organism>
<reference evidence="9 10" key="1">
    <citation type="submission" date="2019-03" db="EMBL/GenBank/DDBJ databases">
        <title>Genomic Encyclopedia of Type Strains, Phase IV (KMG-IV): sequencing the most valuable type-strain genomes for metagenomic binning, comparative biology and taxonomic classification.</title>
        <authorList>
            <person name="Goeker M."/>
        </authorList>
    </citation>
    <scope>NUCLEOTIDE SEQUENCE [LARGE SCALE GENOMIC DNA]</scope>
    <source>
        <strain evidence="9 10">DSM 23344</strain>
    </source>
</reference>
<comment type="pathway">
    <text evidence="5">Cofactor biosynthesis; pyridoxine 5'-phosphate biosynthesis; pyridoxine 5'-phosphate from D-erythrose 4-phosphate: step 2/5.</text>
</comment>
<dbReference type="Gene3D" id="3.40.50.720">
    <property type="entry name" value="NAD(P)-binding Rossmann-like Domain"/>
    <property type="match status" value="2"/>
</dbReference>
<dbReference type="InterPro" id="IPR006140">
    <property type="entry name" value="D-isomer_DH_NAD-bd"/>
</dbReference>
<dbReference type="Gene3D" id="3.30.1370.170">
    <property type="match status" value="1"/>
</dbReference>
<dbReference type="HAMAP" id="MF_01825">
    <property type="entry name" value="PdxB"/>
    <property type="match status" value="1"/>
</dbReference>
<dbReference type="InterPro" id="IPR020921">
    <property type="entry name" value="Erythronate-4-P_DHase"/>
</dbReference>
<dbReference type="GO" id="GO:0008615">
    <property type="term" value="P:pyridoxine biosynthetic process"/>
    <property type="evidence" value="ECO:0007669"/>
    <property type="project" value="UniProtKB-UniRule"/>
</dbReference>
<sequence>MRIVADENIPGLEGLAASVSADLRRLPGRSITATEVHNADALLIRSVTRVDAGLIDSAPRLRFVGTATSGHDHIDRQRLMDRGIAFAHAPGSNARSVIEYVLAAIAETDDFLERLFAGGRVGIVGYGNIGQRLGRCLDGLGIDWSVSDPWKEPAGIPNAAPLAHVLSADVVTLHTELTEAMPFPSCHLLNRRTLACLSSRTLLINASRGAVVDNIALRGRLDAVDAPLAVLDVWENEPMPDTDLLARLRFGSAHIAGYSWDGKLLATRMLLAEMAAALSITPPVSQSEAAPALDVAAGHTDSAGFVRALLSQRYRVAEDDRLLREAMHAAQSAESKGRAFDSLRRSYRQRRELAGSAVDGRRFNNNQRRLVTSLGVIIEDGAG</sequence>
<dbReference type="AlphaFoldDB" id="A0A4R2KVI4"/>
<protein>
    <recommendedName>
        <fullName evidence="5">Erythronate-4-phosphate dehydrogenase</fullName>
        <ecNumber evidence="5">1.1.1.290</ecNumber>
    </recommendedName>
</protein>
<feature type="binding site" evidence="5">
    <location>
        <begin position="206"/>
        <end position="208"/>
    </location>
    <ligand>
        <name>NAD(+)</name>
        <dbReference type="ChEBI" id="CHEBI:57540"/>
    </ligand>
</feature>
<dbReference type="SUPFAM" id="SSF51735">
    <property type="entry name" value="NAD(P)-binding Rossmann-fold domains"/>
    <property type="match status" value="1"/>
</dbReference>
<feature type="domain" description="D-isomer specific 2-hydroxyacid dehydrogenase NAD-binding" evidence="7">
    <location>
        <begin position="109"/>
        <end position="245"/>
    </location>
</feature>
<dbReference type="OrthoDB" id="9770208at2"/>
<evidence type="ECO:0000259" key="6">
    <source>
        <dbReference type="Pfam" id="PF00389"/>
    </source>
</evidence>
<keyword evidence="10" id="KW-1185">Reference proteome</keyword>
<dbReference type="GO" id="GO:0046983">
    <property type="term" value="F:protein dimerization activity"/>
    <property type="evidence" value="ECO:0007669"/>
    <property type="project" value="InterPro"/>
</dbReference>
<evidence type="ECO:0000256" key="1">
    <source>
        <dbReference type="ARBA" id="ARBA00022490"/>
    </source>
</evidence>
<dbReference type="SUPFAM" id="SSF52283">
    <property type="entry name" value="Formate/glycerate dehydrogenase catalytic domain-like"/>
    <property type="match status" value="1"/>
</dbReference>
<dbReference type="InterPro" id="IPR036291">
    <property type="entry name" value="NAD(P)-bd_dom_sf"/>
</dbReference>
<feature type="active site" evidence="5">
    <location>
        <position position="237"/>
    </location>
</feature>
<comment type="subunit">
    <text evidence="5">Homodimer.</text>
</comment>
<comment type="subcellular location">
    <subcellularLocation>
        <location evidence="5">Cytoplasm</location>
    </subcellularLocation>
</comment>
<comment type="similarity">
    <text evidence="5">Belongs to the D-isomer specific 2-hydroxyacid dehydrogenase family. PdxB subfamily.</text>
</comment>
<feature type="binding site" evidence="5">
    <location>
        <position position="257"/>
    </location>
    <ligand>
        <name>NAD(+)</name>
        <dbReference type="ChEBI" id="CHEBI:57540"/>
    </ligand>
</feature>
<evidence type="ECO:0000259" key="7">
    <source>
        <dbReference type="Pfam" id="PF02826"/>
    </source>
</evidence>
<keyword evidence="3 5" id="KW-0520">NAD</keyword>
<comment type="function">
    <text evidence="5">Catalyzes the oxidation of erythronate-4-phosphate to 3-hydroxy-2-oxo-4-phosphonooxybutanoate.</text>
</comment>
<evidence type="ECO:0000256" key="3">
    <source>
        <dbReference type="ARBA" id="ARBA00023027"/>
    </source>
</evidence>
<comment type="catalytic activity">
    <reaction evidence="5">
        <text>4-phospho-D-erythronate + NAD(+) = (R)-3-hydroxy-2-oxo-4-phosphooxybutanoate + NADH + H(+)</text>
        <dbReference type="Rhea" id="RHEA:18829"/>
        <dbReference type="ChEBI" id="CHEBI:15378"/>
        <dbReference type="ChEBI" id="CHEBI:57540"/>
        <dbReference type="ChEBI" id="CHEBI:57945"/>
        <dbReference type="ChEBI" id="CHEBI:58538"/>
        <dbReference type="ChEBI" id="CHEBI:58766"/>
        <dbReference type="EC" id="1.1.1.290"/>
    </reaction>
</comment>
<keyword evidence="4 5" id="KW-0664">Pyridoxine biosynthesis</keyword>
<dbReference type="CDD" id="cd12158">
    <property type="entry name" value="ErythrP_dh"/>
    <property type="match status" value="1"/>
</dbReference>
<dbReference type="EC" id="1.1.1.290" evidence="5"/>
<dbReference type="UniPathway" id="UPA00244">
    <property type="reaction ID" value="UER00310"/>
</dbReference>
<dbReference type="RefSeq" id="WP_117314695.1">
    <property type="nucleotide sequence ID" value="NZ_QQSW01000001.1"/>
</dbReference>
<comment type="caution">
    <text evidence="5">Lacks conserved residue(s) required for the propagation of feature annotation.</text>
</comment>
<dbReference type="GO" id="GO:0030267">
    <property type="term" value="F:glyoxylate reductase (NADPH) activity"/>
    <property type="evidence" value="ECO:0007669"/>
    <property type="project" value="TreeGrafter"/>
</dbReference>
<evidence type="ECO:0000313" key="9">
    <source>
        <dbReference type="EMBL" id="TCO77833.1"/>
    </source>
</evidence>
<dbReference type="InterPro" id="IPR024531">
    <property type="entry name" value="Erythronate-4-P_DHase_dimer"/>
</dbReference>
<evidence type="ECO:0000256" key="5">
    <source>
        <dbReference type="HAMAP-Rule" id="MF_01825"/>
    </source>
</evidence>
<feature type="binding site" evidence="5">
    <location>
        <position position="258"/>
    </location>
    <ligand>
        <name>substrate</name>
    </ligand>
</feature>
<dbReference type="Proteomes" id="UP000294980">
    <property type="component" value="Unassembled WGS sequence"/>
</dbReference>
<dbReference type="GO" id="GO:0051287">
    <property type="term" value="F:NAD binding"/>
    <property type="evidence" value="ECO:0007669"/>
    <property type="project" value="InterPro"/>
</dbReference>
<feature type="active site" description="Proton donor" evidence="5">
    <location>
        <position position="254"/>
    </location>
</feature>
<keyword evidence="2 5" id="KW-0560">Oxidoreductase</keyword>
<dbReference type="EMBL" id="SLWX01000002">
    <property type="protein sequence ID" value="TCO77833.1"/>
    <property type="molecule type" value="Genomic_DNA"/>
</dbReference>
<accession>A0A4R2KVI4</accession>
<feature type="binding site" evidence="5">
    <location>
        <position position="68"/>
    </location>
    <ligand>
        <name>substrate</name>
    </ligand>
</feature>
<evidence type="ECO:0000259" key="8">
    <source>
        <dbReference type="Pfam" id="PF11890"/>
    </source>
</evidence>
<dbReference type="Pfam" id="PF02826">
    <property type="entry name" value="2-Hacid_dh_C"/>
    <property type="match status" value="1"/>
</dbReference>
<dbReference type="PANTHER" id="PTHR10996">
    <property type="entry name" value="2-HYDROXYACID DEHYDROGENASE-RELATED"/>
    <property type="match status" value="1"/>
</dbReference>
<feature type="domain" description="D-isomer specific 2-hydroxyacid dehydrogenase catalytic" evidence="6">
    <location>
        <begin position="31"/>
        <end position="257"/>
    </location>
</feature>
<feature type="binding site" evidence="5">
    <location>
        <position position="46"/>
    </location>
    <ligand>
        <name>substrate</name>
    </ligand>
</feature>
<dbReference type="PANTHER" id="PTHR10996:SF178">
    <property type="entry name" value="2-HYDROXYACID DEHYDROGENASE YGL185C-RELATED"/>
    <property type="match status" value="1"/>
</dbReference>
<dbReference type="InterPro" id="IPR038251">
    <property type="entry name" value="PdxB_dimer_sf"/>
</dbReference>
<dbReference type="Pfam" id="PF11890">
    <property type="entry name" value="DUF3410"/>
    <property type="match status" value="1"/>
</dbReference>
<comment type="caution">
    <text evidence="9">The sequence shown here is derived from an EMBL/GenBank/DDBJ whole genome shotgun (WGS) entry which is preliminary data.</text>
</comment>
<evidence type="ECO:0000256" key="2">
    <source>
        <dbReference type="ARBA" id="ARBA00023002"/>
    </source>
</evidence>